<dbReference type="HOGENOM" id="CLU_149452_0_0_1"/>
<dbReference type="OMA" id="PIIREHK"/>
<dbReference type="PANTHER" id="PTHR28219">
    <property type="entry name" value="UPF0642 PROTEIN YBL028C"/>
    <property type="match status" value="1"/>
</dbReference>
<dbReference type="VEuPathDB" id="FungiDB:SAPIO_CDS2994"/>
<dbReference type="KEGG" id="sapo:SAPIO_CDS2994"/>
<dbReference type="AlphaFoldDB" id="A0A084GC02"/>
<reference evidence="3 4" key="1">
    <citation type="journal article" date="2014" name="Genome Announc.">
        <title>Draft genome sequence of the pathogenic fungus Scedosporium apiospermum.</title>
        <authorList>
            <person name="Vandeputte P."/>
            <person name="Ghamrawi S."/>
            <person name="Rechenmann M."/>
            <person name="Iltis A."/>
            <person name="Giraud S."/>
            <person name="Fleury M."/>
            <person name="Thornton C."/>
            <person name="Delhaes L."/>
            <person name="Meyer W."/>
            <person name="Papon N."/>
            <person name="Bouchara J.P."/>
        </authorList>
    </citation>
    <scope>NUCLEOTIDE SEQUENCE [LARGE SCALE GENOMIC DNA]</scope>
    <source>
        <strain evidence="3 4">IHEM 14462</strain>
    </source>
</reference>
<dbReference type="PANTHER" id="PTHR28219:SF1">
    <property type="entry name" value="UPF0642 PROTEIN YBL028C"/>
    <property type="match status" value="1"/>
</dbReference>
<dbReference type="GeneID" id="27722066"/>
<dbReference type="Proteomes" id="UP000028545">
    <property type="component" value="Unassembled WGS sequence"/>
</dbReference>
<protein>
    <recommendedName>
        <fullName evidence="2">DUF2423 domain-containing protein</fullName>
    </recommendedName>
</protein>
<accession>A0A084GC02</accession>
<name>A0A084GC02_PSEDA</name>
<comment type="caution">
    <text evidence="3">The sequence shown here is derived from an EMBL/GenBank/DDBJ whole genome shotgun (WGS) entry which is preliminary data.</text>
</comment>
<feature type="domain" description="DUF2423" evidence="2">
    <location>
        <begin position="1"/>
        <end position="44"/>
    </location>
</feature>
<dbReference type="GO" id="GO:0030687">
    <property type="term" value="C:preribosome, large subunit precursor"/>
    <property type="evidence" value="ECO:0007669"/>
    <property type="project" value="TreeGrafter"/>
</dbReference>
<feature type="region of interest" description="Disordered" evidence="1">
    <location>
        <begin position="1"/>
        <end position="82"/>
    </location>
</feature>
<proteinExistence type="predicted"/>
<evidence type="ECO:0000259" key="2">
    <source>
        <dbReference type="Pfam" id="PF10338"/>
    </source>
</evidence>
<dbReference type="EMBL" id="JOWA01000087">
    <property type="protein sequence ID" value="KEZ44864.1"/>
    <property type="molecule type" value="Genomic_DNA"/>
</dbReference>
<evidence type="ECO:0000313" key="4">
    <source>
        <dbReference type="Proteomes" id="UP000028545"/>
    </source>
</evidence>
<evidence type="ECO:0000256" key="1">
    <source>
        <dbReference type="SAM" id="MobiDB-lite"/>
    </source>
</evidence>
<sequence>MAKSLRSSSRKTNNQRLKSNVFGPAESARLERLSAKLMELASQPKPQKDTEMKADDLESNDGDDSKQVEEATEMDVDGAANKAEVRRTAKKLLKLKKRRKSSIVFPKYGDRKVKGRK</sequence>
<gene>
    <name evidence="3" type="ORF">SAPIO_CDS2994</name>
</gene>
<dbReference type="Pfam" id="PF10338">
    <property type="entry name" value="YBL028C_N"/>
    <property type="match status" value="1"/>
</dbReference>
<feature type="compositionally biased region" description="Basic and acidic residues" evidence="1">
    <location>
        <begin position="46"/>
        <end position="56"/>
    </location>
</feature>
<dbReference type="RefSeq" id="XP_016644663.1">
    <property type="nucleotide sequence ID" value="XM_016785881.1"/>
</dbReference>
<dbReference type="OrthoDB" id="4087970at2759"/>
<evidence type="ECO:0000313" key="3">
    <source>
        <dbReference type="EMBL" id="KEZ44864.1"/>
    </source>
</evidence>
<keyword evidence="4" id="KW-1185">Reference proteome</keyword>
<dbReference type="InterPro" id="IPR019434">
    <property type="entry name" value="DUF2423"/>
</dbReference>
<feature type="compositionally biased region" description="Polar residues" evidence="1">
    <location>
        <begin position="1"/>
        <end position="18"/>
    </location>
</feature>
<organism evidence="3 4">
    <name type="scientific">Pseudallescheria apiosperma</name>
    <name type="common">Scedosporium apiospermum</name>
    <dbReference type="NCBI Taxonomy" id="563466"/>
    <lineage>
        <taxon>Eukaryota</taxon>
        <taxon>Fungi</taxon>
        <taxon>Dikarya</taxon>
        <taxon>Ascomycota</taxon>
        <taxon>Pezizomycotina</taxon>
        <taxon>Sordariomycetes</taxon>
        <taxon>Hypocreomycetidae</taxon>
        <taxon>Microascales</taxon>
        <taxon>Microascaceae</taxon>
        <taxon>Scedosporium</taxon>
    </lineage>
</organism>